<dbReference type="InterPro" id="IPR013328">
    <property type="entry name" value="6PGD_dom2"/>
</dbReference>
<dbReference type="SUPFAM" id="SSF51735">
    <property type="entry name" value="NAD(P)-binding Rossmann-fold domains"/>
    <property type="match status" value="1"/>
</dbReference>
<dbReference type="Gene3D" id="3.40.50.720">
    <property type="entry name" value="NAD(P)-binding Rossmann-like Domain"/>
    <property type="match status" value="1"/>
</dbReference>
<reference evidence="2" key="1">
    <citation type="journal article" date="2009" name="Fish. Sci.">
        <title>cDNA cloning and primary structure comparison of tauropine dehydrogenase and beta-alanopine dehydrogenase from the limpet Cellana grata.</title>
        <authorList>
            <person name="Endo N."/>
            <person name="Matsu-ura H."/>
            <person name="Kan-no N."/>
        </authorList>
    </citation>
    <scope>NUCLEOTIDE SEQUENCE</scope>
    <source>
        <tissue evidence="2">Muscle</tissue>
    </source>
</reference>
<accession>A9CQJ3</accession>
<protein>
    <submittedName>
        <fullName evidence="2">Beta-alanopine dehydrogenase</fullName>
    </submittedName>
</protein>
<organism evidence="2">
    <name type="scientific">Cellana grata</name>
    <name type="common">Limpet</name>
    <dbReference type="NCBI Taxonomy" id="157699"/>
    <lineage>
        <taxon>Eukaryota</taxon>
        <taxon>Metazoa</taxon>
        <taxon>Spiralia</taxon>
        <taxon>Lophotrochozoa</taxon>
        <taxon>Mollusca</taxon>
        <taxon>Gastropoda</taxon>
        <taxon>Patellogastropoda</taxon>
        <taxon>Lottioidea</taxon>
        <taxon>Nacellidae</taxon>
        <taxon>Cellana</taxon>
    </lineage>
</organism>
<dbReference type="InterPro" id="IPR036291">
    <property type="entry name" value="NAD(P)-bd_dom_sf"/>
</dbReference>
<dbReference type="Pfam" id="PF02317">
    <property type="entry name" value="Octopine_DH"/>
    <property type="match status" value="1"/>
</dbReference>
<gene>
    <name evidence="2" type="primary">beta-AlDH</name>
</gene>
<evidence type="ECO:0000313" key="2">
    <source>
        <dbReference type="EMBL" id="BAF94329.1"/>
    </source>
</evidence>
<sequence length="402" mass="44343">MQEKLIVVVCGGGNAAHVMSGLSASRENVEVRVLDVFSDEAERWTKTLGDDSIVLTVNHPDGSHDEVRGKPNFITNDASKAVPGANLIVFAVPAFAHESYFEAIKPYVKPNMIIVGMPGQPGFEFQCFSILKDIAPKCCVIVFEGLPWAARITEFGRAITVLSTKDFLNCVVIKGESKIEGDPLKPIQYLLGPHPVATKLHNFLEPTLSTKSIMHPPIMYGAWKDWDGNPLSEKPLFYQGLTEEAAELMSGMSDELLATAKAISLKKPEINLDGVSHIRDWMYQAYGRECSDTSNLLQMLRTNSAYNGLLHPMKEVKPGKFMPDFTFRYLTEDIPFGVVVLKGISELAGVDTPITDKVLAWGQQIIGKEYLVGKSLCGKDVATSRAPQRYGYKSLDDFDPLL</sequence>
<dbReference type="InterPro" id="IPR051729">
    <property type="entry name" value="Opine/Lysopine_DH"/>
</dbReference>
<dbReference type="InterPro" id="IPR003421">
    <property type="entry name" value="Opine_DH"/>
</dbReference>
<dbReference type="EMBL" id="AB362786">
    <property type="protein sequence ID" value="BAF94329.1"/>
    <property type="molecule type" value="mRNA"/>
</dbReference>
<feature type="domain" description="Opine dehydrogenase" evidence="1">
    <location>
        <begin position="200"/>
        <end position="365"/>
    </location>
</feature>
<dbReference type="Gene3D" id="1.10.1040.10">
    <property type="entry name" value="N-(1-d-carboxylethyl)-l-norvaline Dehydrogenase, domain 2"/>
    <property type="match status" value="1"/>
</dbReference>
<dbReference type="BioCyc" id="MetaCyc:MONOMER-18213"/>
<name>A9CQJ3_CELGR</name>
<dbReference type="SUPFAM" id="SSF48179">
    <property type="entry name" value="6-phosphogluconate dehydrogenase C-terminal domain-like"/>
    <property type="match status" value="1"/>
</dbReference>
<evidence type="ECO:0000259" key="1">
    <source>
        <dbReference type="Pfam" id="PF02317"/>
    </source>
</evidence>
<dbReference type="InterPro" id="IPR008927">
    <property type="entry name" value="6-PGluconate_DH-like_C_sf"/>
</dbReference>
<proteinExistence type="evidence at transcript level"/>
<dbReference type="PANTHER" id="PTHR38015">
    <property type="entry name" value="BLR6086 PROTEIN"/>
    <property type="match status" value="1"/>
</dbReference>
<dbReference type="GO" id="GO:0016491">
    <property type="term" value="F:oxidoreductase activity"/>
    <property type="evidence" value="ECO:0007669"/>
    <property type="project" value="InterPro"/>
</dbReference>
<dbReference type="PANTHER" id="PTHR38015:SF1">
    <property type="entry name" value="OPINE DEHYDROGENASE DOMAIN-CONTAINING PROTEIN"/>
    <property type="match status" value="1"/>
</dbReference>
<dbReference type="AlphaFoldDB" id="A9CQJ3"/>